<feature type="domain" description="AB hydrolase-1" evidence="1">
    <location>
        <begin position="77"/>
        <end position="185"/>
    </location>
</feature>
<keyword evidence="2" id="KW-0560">Oxidoreductase</keyword>
<dbReference type="SUPFAM" id="SSF53474">
    <property type="entry name" value="alpha/beta-Hydrolases"/>
    <property type="match status" value="2"/>
</dbReference>
<dbReference type="PRINTS" id="PR00111">
    <property type="entry name" value="ABHYDROLASE"/>
</dbReference>
<dbReference type="Proteomes" id="UP000501690">
    <property type="component" value="Linkage Group LG11"/>
</dbReference>
<evidence type="ECO:0000313" key="3">
    <source>
        <dbReference type="Proteomes" id="UP000501690"/>
    </source>
</evidence>
<dbReference type="Gene3D" id="3.40.50.1820">
    <property type="entry name" value="alpha/beta hydrolase"/>
    <property type="match status" value="2"/>
</dbReference>
<keyword evidence="3" id="KW-1185">Reference proteome</keyword>
<keyword evidence="2" id="KW-0575">Peroxidase</keyword>
<evidence type="ECO:0000313" key="2">
    <source>
        <dbReference type="EMBL" id="QCE13023.1"/>
    </source>
</evidence>
<proteinExistence type="predicted"/>
<dbReference type="Pfam" id="PF00561">
    <property type="entry name" value="Abhydrolase_1"/>
    <property type="match status" value="2"/>
</dbReference>
<sequence length="554" mass="62532">MVTSTMTMSVCMTSTTITSLCFPRYRSRCHSPVQNKIYFPRRFVSKLNIDAEDEVQTRVWNWRGYSIRYQHSGNNGPALLLVHGFGANSDHWRNNISVLAQSHRVYAIDLIGYGYSDKPNPRQIGDHSFYTFETWASQLNEFCLGVIKDEAFFLCNSIGGVVGLQAAAVAPHICRGIILLNISLRMLHIKKQPWYGKPFIRSFQRLLRDTALGKFFYKTVATKESVRNILCQVLGGVVGWLPPFPNITHNSLPFPSSLFCLYPTAKCVWNWRGYSIRYQHSGNNGPALLLVHGFGANSDHWRNNISVLAQSHRVYAIDLIGYGYSDKPNPRQIGDHSFYTFETWASQLNEFCLGVIKDEAFFLCNSIGGVVGLQAAAVAPHICRGIILLNISLRMLHIKKQPWYGKPFIRSFQRLLRDTALGKFFYKTVATKESVRNILCQCYHDTSKVTDELVQIILGPGLEPGAAEVFLEFICYSGGPLPEELLPQVKCPVLIAWGDKDPWEPIEIGRNYENFDSVEDFIVLPNVGHCPQVLSLSLSFSLFPCTCNVRVPLA</sequence>
<evidence type="ECO:0000259" key="1">
    <source>
        <dbReference type="Pfam" id="PF00561"/>
    </source>
</evidence>
<name>A0A4D6NGN3_VIGUN</name>
<dbReference type="PANTHER" id="PTHR43689">
    <property type="entry name" value="HYDROLASE"/>
    <property type="match status" value="1"/>
</dbReference>
<protein>
    <submittedName>
        <fullName evidence="2">Chloride peroxidase</fullName>
    </submittedName>
</protein>
<dbReference type="PANTHER" id="PTHR43689:SF53">
    <property type="entry name" value="ALPHA_BETA-HYDROLASES SUPERFAMILY PROTEIN"/>
    <property type="match status" value="1"/>
</dbReference>
<reference evidence="2 3" key="1">
    <citation type="submission" date="2019-04" db="EMBL/GenBank/DDBJ databases">
        <title>An improved genome assembly and genetic linkage map for asparagus bean, Vigna unguiculata ssp. sesquipedialis.</title>
        <authorList>
            <person name="Xia Q."/>
            <person name="Zhang R."/>
            <person name="Dong Y."/>
        </authorList>
    </citation>
    <scope>NUCLEOTIDE SEQUENCE [LARGE SCALE GENOMIC DNA]</scope>
    <source>
        <tissue evidence="2">Leaf</tissue>
    </source>
</reference>
<feature type="domain" description="AB hydrolase-1" evidence="1">
    <location>
        <begin position="286"/>
        <end position="533"/>
    </location>
</feature>
<dbReference type="AlphaFoldDB" id="A0A4D6NGN3"/>
<organism evidence="2 3">
    <name type="scientific">Vigna unguiculata</name>
    <name type="common">Cowpea</name>
    <dbReference type="NCBI Taxonomy" id="3917"/>
    <lineage>
        <taxon>Eukaryota</taxon>
        <taxon>Viridiplantae</taxon>
        <taxon>Streptophyta</taxon>
        <taxon>Embryophyta</taxon>
        <taxon>Tracheophyta</taxon>
        <taxon>Spermatophyta</taxon>
        <taxon>Magnoliopsida</taxon>
        <taxon>eudicotyledons</taxon>
        <taxon>Gunneridae</taxon>
        <taxon>Pentapetalae</taxon>
        <taxon>rosids</taxon>
        <taxon>fabids</taxon>
        <taxon>Fabales</taxon>
        <taxon>Fabaceae</taxon>
        <taxon>Papilionoideae</taxon>
        <taxon>50 kb inversion clade</taxon>
        <taxon>NPAAA clade</taxon>
        <taxon>indigoferoid/millettioid clade</taxon>
        <taxon>Phaseoleae</taxon>
        <taxon>Vigna</taxon>
    </lineage>
</organism>
<dbReference type="EMBL" id="CP039355">
    <property type="protein sequence ID" value="QCE13023.1"/>
    <property type="molecule type" value="Genomic_DNA"/>
</dbReference>
<dbReference type="InterPro" id="IPR029058">
    <property type="entry name" value="AB_hydrolase_fold"/>
</dbReference>
<dbReference type="InterPro" id="IPR000073">
    <property type="entry name" value="AB_hydrolase_1"/>
</dbReference>
<gene>
    <name evidence="2" type="ORF">DEO72_LG11g15</name>
</gene>
<accession>A0A4D6NGN3</accession>
<dbReference type="GO" id="GO:0004601">
    <property type="term" value="F:peroxidase activity"/>
    <property type="evidence" value="ECO:0007669"/>
    <property type="project" value="UniProtKB-KW"/>
</dbReference>